<accession>A0A0B0MRU5</accession>
<proteinExistence type="predicted"/>
<name>A0A0B0MRU5_GOSAR</name>
<evidence type="ECO:0000313" key="2">
    <source>
        <dbReference type="Proteomes" id="UP000032142"/>
    </source>
</evidence>
<organism evidence="1 2">
    <name type="scientific">Gossypium arboreum</name>
    <name type="common">Tree cotton</name>
    <name type="synonym">Gossypium nanking</name>
    <dbReference type="NCBI Taxonomy" id="29729"/>
    <lineage>
        <taxon>Eukaryota</taxon>
        <taxon>Viridiplantae</taxon>
        <taxon>Streptophyta</taxon>
        <taxon>Embryophyta</taxon>
        <taxon>Tracheophyta</taxon>
        <taxon>Spermatophyta</taxon>
        <taxon>Magnoliopsida</taxon>
        <taxon>eudicotyledons</taxon>
        <taxon>Gunneridae</taxon>
        <taxon>Pentapetalae</taxon>
        <taxon>rosids</taxon>
        <taxon>malvids</taxon>
        <taxon>Malvales</taxon>
        <taxon>Malvaceae</taxon>
        <taxon>Malvoideae</taxon>
        <taxon>Gossypium</taxon>
    </lineage>
</organism>
<dbReference type="AlphaFoldDB" id="A0A0B0MRU5"/>
<gene>
    <name evidence="1" type="ORF">F383_24509</name>
</gene>
<evidence type="ECO:0000313" key="1">
    <source>
        <dbReference type="EMBL" id="KHG02214.1"/>
    </source>
</evidence>
<dbReference type="EMBL" id="JRRC01248655">
    <property type="protein sequence ID" value="KHG02214.1"/>
    <property type="molecule type" value="Genomic_DNA"/>
</dbReference>
<keyword evidence="2" id="KW-1185">Reference proteome</keyword>
<reference evidence="2" key="1">
    <citation type="submission" date="2014-09" db="EMBL/GenBank/DDBJ databases">
        <authorList>
            <person name="Mudge J."/>
            <person name="Ramaraj T."/>
            <person name="Lindquist I.E."/>
            <person name="Bharti A.K."/>
            <person name="Sundararajan A."/>
            <person name="Cameron C.T."/>
            <person name="Woodward J.E."/>
            <person name="May G.D."/>
            <person name="Brubaker C."/>
            <person name="Broadhvest J."/>
            <person name="Wilkins T.A."/>
        </authorList>
    </citation>
    <scope>NUCLEOTIDE SEQUENCE</scope>
    <source>
        <strain evidence="2">cv. AKA8401</strain>
    </source>
</reference>
<sequence>MTIKGGKMAFQMAYFCPHRQRHGRVSQPCVTHG</sequence>
<protein>
    <submittedName>
        <fullName evidence="1">Bacilysin biosynthesis BacB</fullName>
    </submittedName>
</protein>
<dbReference type="Proteomes" id="UP000032142">
    <property type="component" value="Unassembled WGS sequence"/>
</dbReference>
<comment type="caution">
    <text evidence="1">The sequence shown here is derived from an EMBL/GenBank/DDBJ whole genome shotgun (WGS) entry which is preliminary data.</text>
</comment>